<dbReference type="Pfam" id="PF11288">
    <property type="entry name" value="DUF3089"/>
    <property type="match status" value="1"/>
</dbReference>
<dbReference type="InterPro" id="IPR021440">
    <property type="entry name" value="DUF3089"/>
</dbReference>
<gene>
    <name evidence="1" type="ORF">GD597_20815</name>
</gene>
<dbReference type="EMBL" id="WHPF01000021">
    <property type="protein sequence ID" value="NNV57919.1"/>
    <property type="molecule type" value="Genomic_DNA"/>
</dbReference>
<dbReference type="Proteomes" id="UP000598971">
    <property type="component" value="Unassembled WGS sequence"/>
</dbReference>
<dbReference type="RefSeq" id="WP_171609871.1">
    <property type="nucleotide sequence ID" value="NZ_WHPF01000021.1"/>
</dbReference>
<evidence type="ECO:0000313" key="2">
    <source>
        <dbReference type="Proteomes" id="UP000598971"/>
    </source>
</evidence>
<name>A0A8J8JWN5_9BACT</name>
<dbReference type="SUPFAM" id="SSF53474">
    <property type="entry name" value="alpha/beta-Hydrolases"/>
    <property type="match status" value="1"/>
</dbReference>
<protein>
    <submittedName>
        <fullName evidence="1">DUF3089 domain-containing protein</fullName>
    </submittedName>
</protein>
<sequence length="345" mass="38655">MKYLRTGGVFLWVIMMLVSCSSKTYLAVTGTPSKVLADGTPDFSDMQNWAAHPWKKDPSDSVPKPLRKQYAPDTSVDVFFLYPTSYLDKAMPYGLNAPIDNAAINNTTDNASILYQASIFNASGRVFAPRYRQANYYAYFPTDTAAAIAAFDLAYQDIKAAFAYYMANYNNGRPIIIASHSQGSTHAKRLLKEFFDGTELQPKLVVAYLAGMPIAPDYLQHIKPCTTPTATGCICSWRTFKEGHIDSFVQKETYTAIVTNPISWNADTPLVSRKANPGGVLRNFNKIIPGVANAEIHNGVLWTVKPHFFGNIFFNTTNYHIADFNLYYLSVRNNAKQRVNAYWHK</sequence>
<evidence type="ECO:0000313" key="1">
    <source>
        <dbReference type="EMBL" id="NNV57919.1"/>
    </source>
</evidence>
<dbReference type="PROSITE" id="PS51257">
    <property type="entry name" value="PROKAR_LIPOPROTEIN"/>
    <property type="match status" value="1"/>
</dbReference>
<organism evidence="1 2">
    <name type="scientific">Limnovirga soli</name>
    <dbReference type="NCBI Taxonomy" id="2656915"/>
    <lineage>
        <taxon>Bacteria</taxon>
        <taxon>Pseudomonadati</taxon>
        <taxon>Bacteroidota</taxon>
        <taxon>Chitinophagia</taxon>
        <taxon>Chitinophagales</taxon>
        <taxon>Chitinophagaceae</taxon>
        <taxon>Limnovirga</taxon>
    </lineage>
</organism>
<dbReference type="AlphaFoldDB" id="A0A8J8JWN5"/>
<proteinExistence type="predicted"/>
<keyword evidence="2" id="KW-1185">Reference proteome</keyword>
<comment type="caution">
    <text evidence="1">The sequence shown here is derived from an EMBL/GenBank/DDBJ whole genome shotgun (WGS) entry which is preliminary data.</text>
</comment>
<dbReference type="InterPro" id="IPR029058">
    <property type="entry name" value="AB_hydrolase_fold"/>
</dbReference>
<reference evidence="1" key="1">
    <citation type="submission" date="2019-10" db="EMBL/GenBank/DDBJ databases">
        <title>Draft genome sequence of Panacibacter sp. KCS-6.</title>
        <authorList>
            <person name="Yim K.J."/>
        </authorList>
    </citation>
    <scope>NUCLEOTIDE SEQUENCE</scope>
    <source>
        <strain evidence="1">KCS-6</strain>
    </source>
</reference>
<accession>A0A8J8JWN5</accession>